<dbReference type="PANTHER" id="PTHR47327:SF12">
    <property type="entry name" value="APPLE DOMAIN-CONTAINING PROTEIN"/>
    <property type="match status" value="1"/>
</dbReference>
<accession>A0A0K0EQ10</accession>
<protein>
    <submittedName>
        <fullName evidence="6 7">Apple domain-containing protein</fullName>
    </submittedName>
</protein>
<dbReference type="SMART" id="SM00473">
    <property type="entry name" value="PAN_AP"/>
    <property type="match status" value="5"/>
</dbReference>
<evidence type="ECO:0000256" key="1">
    <source>
        <dbReference type="SAM" id="Coils"/>
    </source>
</evidence>
<dbReference type="Proteomes" id="UP000035681">
    <property type="component" value="Unplaced"/>
</dbReference>
<name>A0A0K0EQ10_STRER</name>
<dbReference type="AlphaFoldDB" id="A0A0K0EQ10"/>
<feature type="domain" description="Apple" evidence="4">
    <location>
        <begin position="501"/>
        <end position="586"/>
    </location>
</feature>
<feature type="domain" description="Apple" evidence="4">
    <location>
        <begin position="360"/>
        <end position="439"/>
    </location>
</feature>
<proteinExistence type="predicted"/>
<keyword evidence="5" id="KW-1185">Reference proteome</keyword>
<feature type="signal peptide" evidence="3">
    <location>
        <begin position="1"/>
        <end position="18"/>
    </location>
</feature>
<dbReference type="GO" id="GO:0009653">
    <property type="term" value="P:anatomical structure morphogenesis"/>
    <property type="evidence" value="ECO:0007669"/>
    <property type="project" value="TreeGrafter"/>
</dbReference>
<dbReference type="SUPFAM" id="SSF57414">
    <property type="entry name" value="Hairpin loop containing domain-like"/>
    <property type="match status" value="3"/>
</dbReference>
<feature type="chain" id="PRO_5005328410" evidence="3">
    <location>
        <begin position="19"/>
        <end position="988"/>
    </location>
</feature>
<dbReference type="Pfam" id="PF00024">
    <property type="entry name" value="PAN_1"/>
    <property type="match status" value="3"/>
</dbReference>
<dbReference type="STRING" id="6248.A0A0K0EQ10"/>
<sequence length="988" mass="113777">MKNIILIFLLLLINILSSYKVDEGYCPLVFNVKKFNINEISKLDSYFINFNTTSLEECAKFCGLRHFCRTADYNPIDESCSISYRETLNCYTNYERFSSYQIDKKRLKNYIYRISCANYCDSKFNSNPHSSEKTQEHKDVINSINGNDEFGKYINEIPEIILELQKKLGGDTEIHTQLIPVERKTEEKIREIKHTNGSLTRQVEKVETEVKEVKGQLIKMGQLDGEIEEKVKGIIEYVEKENNKEVNVLSDNLSKSLDDNILNKIPSIKTFKVFSDDVQLPIQRFPKMKGVRTEVRGDSITYDLQNEPVVINGRVVGYQEKLDKNGNSIDIFYNSKEYNSHEFNFSSNENIDTNNAVEYCYRVINEQELMYANYKTIENVSLNQCRCACAESWLKMKDPICLSIQYFKSSSKCILNKGDHHGRYDLVYNPNTVYYHTSCKRNVFLSTVNSMCNFTLGSSKDTTKSAPIKNNNKINIVISDKVKKEEVTPKIVSSQKTSNDCFEVIPGYNMIGVTGGIENNVTLEECKCFCAHGKTLNRHKFQCLSATYFHDQGDCILNIADRELRPKAFVKNYIKNYKVSYIGMTCSLNTYLTSIFKDFNLHKCRINDYEEKKRNVGKEKKIIDKKTKNTDDCFVEMPSHVLEGTAMALETNVTVEECKCYCIDSENRYGINCQSFQYYYDSSTCLLNNENKDTNPEKFSYNRLSDTSHSYFGLNCFGEKNLLSLYVEQVCINILDQKLPKVELKDEKNKNIDGDLSQDSRLSYSNINQHDKEDKLVQKIYDDASKKQVVTTTTSNYVSSNDKKTSIEEIILSKTTSKQGITTSKYYSNNENKDNINNDDNNISIENNEIDLDESNEEENEVLSTTEYPLTTVDESSEVELTTKNEELVKEQLQNIGPCFYNALYNRLFNGNKLIKRVEVDSAVQCFQYCHIHKCRSANLMVSAGTGRVCELYKDSVIDYRRSDILEFARGGAHFDTIKCQVKEKISN</sequence>
<dbReference type="PANTHER" id="PTHR47327">
    <property type="entry name" value="FI18240P1-RELATED"/>
    <property type="match status" value="1"/>
</dbReference>
<keyword evidence="1" id="KW-0175">Coiled coil</keyword>
<evidence type="ECO:0000256" key="3">
    <source>
        <dbReference type="SAM" id="SignalP"/>
    </source>
</evidence>
<dbReference type="Gene3D" id="3.50.4.10">
    <property type="entry name" value="Hepatocyte Growth Factor"/>
    <property type="match status" value="3"/>
</dbReference>
<reference evidence="6" key="1">
    <citation type="submission" date="2015-08" db="UniProtKB">
        <authorList>
            <consortium name="WormBaseParasite"/>
        </authorList>
    </citation>
    <scope>IDENTIFICATION</scope>
</reference>
<evidence type="ECO:0000256" key="2">
    <source>
        <dbReference type="SAM" id="MobiDB-lite"/>
    </source>
</evidence>
<dbReference type="InterPro" id="IPR003609">
    <property type="entry name" value="Pan_app"/>
</dbReference>
<dbReference type="InterPro" id="IPR052774">
    <property type="entry name" value="Celegans_DevNeuronal_Protein"/>
</dbReference>
<organism evidence="6">
    <name type="scientific">Strongyloides stercoralis</name>
    <name type="common">Threadworm</name>
    <dbReference type="NCBI Taxonomy" id="6248"/>
    <lineage>
        <taxon>Eukaryota</taxon>
        <taxon>Metazoa</taxon>
        <taxon>Ecdysozoa</taxon>
        <taxon>Nematoda</taxon>
        <taxon>Chromadorea</taxon>
        <taxon>Rhabditida</taxon>
        <taxon>Tylenchina</taxon>
        <taxon>Panagrolaimomorpha</taxon>
        <taxon>Strongyloidoidea</taxon>
        <taxon>Strongyloididae</taxon>
        <taxon>Strongyloides</taxon>
    </lineage>
</organism>
<evidence type="ECO:0000313" key="5">
    <source>
        <dbReference type="Proteomes" id="UP000035681"/>
    </source>
</evidence>
<feature type="coiled-coil region" evidence="1">
    <location>
        <begin position="189"/>
        <end position="216"/>
    </location>
</feature>
<evidence type="ECO:0000313" key="7">
    <source>
        <dbReference type="WBParaSite" id="TCONS_00000494.p1"/>
    </source>
</evidence>
<dbReference type="CDD" id="cd01099">
    <property type="entry name" value="PAN_AP_HGF"/>
    <property type="match status" value="1"/>
</dbReference>
<dbReference type="PROSITE" id="PS50948">
    <property type="entry name" value="PAN"/>
    <property type="match status" value="3"/>
</dbReference>
<evidence type="ECO:0000259" key="4">
    <source>
        <dbReference type="PROSITE" id="PS50948"/>
    </source>
</evidence>
<keyword evidence="3" id="KW-0732">Signal</keyword>
<dbReference type="WBParaSite" id="SSTP_0001153900.1">
    <property type="protein sequence ID" value="SSTP_0001153900.1"/>
    <property type="gene ID" value="SSTP_0001153900"/>
</dbReference>
<feature type="region of interest" description="Disordered" evidence="2">
    <location>
        <begin position="825"/>
        <end position="844"/>
    </location>
</feature>
<feature type="domain" description="Apple" evidence="4">
    <location>
        <begin position="633"/>
        <end position="716"/>
    </location>
</feature>
<evidence type="ECO:0000313" key="6">
    <source>
        <dbReference type="WBParaSite" id="SSTP_0001153900.1"/>
    </source>
</evidence>
<dbReference type="WBParaSite" id="TCONS_00000494.p1">
    <property type="protein sequence ID" value="TCONS_00000494.p1"/>
    <property type="gene ID" value="XLOC_000500"/>
</dbReference>